<sequence length="258" mass="29183">MTDSKVRQRRPQGEAEPPSAKEAVRAGTKEAVHASSRADADDRYSPWLDVLRVLTFLLLASCGLSYVISGGESWAWGVTPRLGFLQPDWWRAKMAWPVYMTLHELSAYDGRDPDKPLYLGINGTIYDVSNGRHMYGPGASYHAFAGHDSARAFVTTCIEQDNNPDLRGVEQMFLPLDDQDTDAYWSAAEMAKLRADELEAAKERAYLALKNWADFFANSNKYHRVGYVKMDEGWLEKQPVKELCAKAQKGRTKRQTQR</sequence>
<feature type="domain" description="Cytochrome b5 heme-binding" evidence="3">
    <location>
        <begin position="100"/>
        <end position="167"/>
    </location>
</feature>
<evidence type="ECO:0000313" key="4">
    <source>
        <dbReference type="EMBL" id="EQL04149.1"/>
    </source>
</evidence>
<dbReference type="PANTHER" id="PTHR10281:SF76">
    <property type="entry name" value="CALCUTTA CUP-RELATED"/>
    <property type="match status" value="1"/>
</dbReference>
<dbReference type="AlphaFoldDB" id="T5ANK4"/>
<dbReference type="InterPro" id="IPR001199">
    <property type="entry name" value="Cyt_B5-like_heme/steroid-bd"/>
</dbReference>
<feature type="compositionally biased region" description="Basic and acidic residues" evidence="2">
    <location>
        <begin position="22"/>
        <end position="37"/>
    </location>
</feature>
<dbReference type="EMBL" id="KE652176">
    <property type="protein sequence ID" value="EQL04149.1"/>
    <property type="molecule type" value="Genomic_DNA"/>
</dbReference>
<evidence type="ECO:0000256" key="1">
    <source>
        <dbReference type="ARBA" id="ARBA00038357"/>
    </source>
</evidence>
<accession>T5ANK4</accession>
<dbReference type="GO" id="GO:0012505">
    <property type="term" value="C:endomembrane system"/>
    <property type="evidence" value="ECO:0007669"/>
    <property type="project" value="TreeGrafter"/>
</dbReference>
<dbReference type="Gene3D" id="3.10.120.10">
    <property type="entry name" value="Cytochrome b5-like heme/steroid binding domain"/>
    <property type="match status" value="1"/>
</dbReference>
<dbReference type="SMART" id="SM01117">
    <property type="entry name" value="Cyt-b5"/>
    <property type="match status" value="1"/>
</dbReference>
<name>T5ANK4_OPHSC</name>
<dbReference type="FunFam" id="3.10.120.10:FF:000018">
    <property type="entry name" value="Heme/steroid binding domain protein, putative"/>
    <property type="match status" value="1"/>
</dbReference>
<dbReference type="PANTHER" id="PTHR10281">
    <property type="entry name" value="MEMBRANE-ASSOCIATED PROGESTERONE RECEPTOR COMPONENT-RELATED"/>
    <property type="match status" value="1"/>
</dbReference>
<evidence type="ECO:0000259" key="3">
    <source>
        <dbReference type="SMART" id="SM01117"/>
    </source>
</evidence>
<dbReference type="OrthoDB" id="10257697at2759"/>
<comment type="similarity">
    <text evidence="1">Belongs to the cytochrome b5 family. MAPR subfamily.</text>
</comment>
<reference evidence="4 5" key="1">
    <citation type="journal article" date="2013" name="Chin. Sci. Bull.">
        <title>Genome survey uncovers the secrets of sex and lifestyle in caterpillar fungus.</title>
        <authorList>
            <person name="Hu X."/>
            <person name="Zhang Y."/>
            <person name="Xiao G."/>
            <person name="Zheng P."/>
            <person name="Xia Y."/>
            <person name="Zhang X."/>
            <person name="St Leger R.J."/>
            <person name="Liu X."/>
            <person name="Wang C."/>
        </authorList>
    </citation>
    <scope>NUCLEOTIDE SEQUENCE [LARGE SCALE GENOMIC DNA]</scope>
    <source>
        <strain evidence="5">Co18 / CGMCC 3.14243</strain>
        <tissue evidence="4">Fruit-body</tissue>
    </source>
</reference>
<organism evidence="4 5">
    <name type="scientific">Ophiocordyceps sinensis (strain Co18 / CGMCC 3.14243)</name>
    <name type="common">Yarsagumba caterpillar fungus</name>
    <name type="synonym">Hirsutella sinensis</name>
    <dbReference type="NCBI Taxonomy" id="911162"/>
    <lineage>
        <taxon>Eukaryota</taxon>
        <taxon>Fungi</taxon>
        <taxon>Dikarya</taxon>
        <taxon>Ascomycota</taxon>
        <taxon>Pezizomycotina</taxon>
        <taxon>Sordariomycetes</taxon>
        <taxon>Hypocreomycetidae</taxon>
        <taxon>Hypocreales</taxon>
        <taxon>Ophiocordycipitaceae</taxon>
        <taxon>Ophiocordyceps</taxon>
    </lineage>
</organism>
<dbReference type="eggNOG" id="KOG1110">
    <property type="taxonomic scope" value="Eukaryota"/>
</dbReference>
<proteinExistence type="inferred from homology"/>
<gene>
    <name evidence="4" type="ORF">OCS_00108</name>
</gene>
<evidence type="ECO:0000256" key="2">
    <source>
        <dbReference type="SAM" id="MobiDB-lite"/>
    </source>
</evidence>
<evidence type="ECO:0000313" key="5">
    <source>
        <dbReference type="Proteomes" id="UP000019374"/>
    </source>
</evidence>
<feature type="region of interest" description="Disordered" evidence="2">
    <location>
        <begin position="1"/>
        <end position="37"/>
    </location>
</feature>
<dbReference type="InterPro" id="IPR036400">
    <property type="entry name" value="Cyt_B5-like_heme/steroid_sf"/>
</dbReference>
<dbReference type="InterPro" id="IPR050577">
    <property type="entry name" value="MAPR/NEUFC/NENF-like"/>
</dbReference>
<dbReference type="SUPFAM" id="SSF55856">
    <property type="entry name" value="Cytochrome b5-like heme/steroid binding domain"/>
    <property type="match status" value="1"/>
</dbReference>
<dbReference type="Proteomes" id="UP000019374">
    <property type="component" value="Unassembled WGS sequence"/>
</dbReference>
<dbReference type="HOGENOM" id="CLU_070889_0_0_1"/>
<dbReference type="Pfam" id="PF00173">
    <property type="entry name" value="Cyt-b5"/>
    <property type="match status" value="1"/>
</dbReference>
<dbReference type="GO" id="GO:0016020">
    <property type="term" value="C:membrane"/>
    <property type="evidence" value="ECO:0007669"/>
    <property type="project" value="TreeGrafter"/>
</dbReference>
<protein>
    <submittedName>
        <fullName evidence="4">Cytochrome b5</fullName>
    </submittedName>
</protein>